<evidence type="ECO:0000313" key="9">
    <source>
        <dbReference type="EMBL" id="TRW47577.1"/>
    </source>
</evidence>
<comment type="function">
    <text evidence="7">Part of the ABC transporter complex PotABCD involved in spermidine/putrescine import. Responsible for energy coupling to the transport system.</text>
</comment>
<organism evidence="9 10">
    <name type="scientific">Georgenia yuyongxinii</name>
    <dbReference type="NCBI Taxonomy" id="2589797"/>
    <lineage>
        <taxon>Bacteria</taxon>
        <taxon>Bacillati</taxon>
        <taxon>Actinomycetota</taxon>
        <taxon>Actinomycetes</taxon>
        <taxon>Micrococcales</taxon>
        <taxon>Bogoriellaceae</taxon>
        <taxon>Georgenia</taxon>
    </lineage>
</organism>
<evidence type="ECO:0000259" key="8">
    <source>
        <dbReference type="PROSITE" id="PS50893"/>
    </source>
</evidence>
<keyword evidence="5 7" id="KW-1278">Translocase</keyword>
<evidence type="ECO:0000313" key="10">
    <source>
        <dbReference type="Proteomes" id="UP000318693"/>
    </source>
</evidence>
<evidence type="ECO:0000256" key="2">
    <source>
        <dbReference type="ARBA" id="ARBA00022475"/>
    </source>
</evidence>
<dbReference type="GO" id="GO:0043190">
    <property type="term" value="C:ATP-binding cassette (ABC) transporter complex"/>
    <property type="evidence" value="ECO:0007669"/>
    <property type="project" value="InterPro"/>
</dbReference>
<evidence type="ECO:0000256" key="4">
    <source>
        <dbReference type="ARBA" id="ARBA00022840"/>
    </source>
</evidence>
<keyword evidence="2 7" id="KW-1003">Cell membrane</keyword>
<feature type="domain" description="ABC transporter" evidence="8">
    <location>
        <begin position="12"/>
        <end position="244"/>
    </location>
</feature>
<evidence type="ECO:0000256" key="3">
    <source>
        <dbReference type="ARBA" id="ARBA00022741"/>
    </source>
</evidence>
<dbReference type="InterPro" id="IPR005893">
    <property type="entry name" value="PotA-like"/>
</dbReference>
<proteinExistence type="inferred from homology"/>
<dbReference type="PANTHER" id="PTHR42781:SF4">
    <property type="entry name" value="SPERMIDINE_PUTRESCINE IMPORT ATP-BINDING PROTEIN POTA"/>
    <property type="match status" value="1"/>
</dbReference>
<dbReference type="PROSITE" id="PS00211">
    <property type="entry name" value="ABC_TRANSPORTER_1"/>
    <property type="match status" value="1"/>
</dbReference>
<comment type="catalytic activity">
    <reaction evidence="7">
        <text>ATP + H2O + polyamine-[polyamine-binding protein]Side 1 = ADP + phosphate + polyamineSide 2 + [polyamine-binding protein]Side 1.</text>
        <dbReference type="EC" id="7.6.2.11"/>
    </reaction>
</comment>
<evidence type="ECO:0000256" key="1">
    <source>
        <dbReference type="ARBA" id="ARBA00022448"/>
    </source>
</evidence>
<dbReference type="InterPro" id="IPR008995">
    <property type="entry name" value="Mo/tungstate-bd_C_term_dom"/>
</dbReference>
<dbReference type="InterPro" id="IPR013611">
    <property type="entry name" value="Transp-assoc_OB_typ2"/>
</dbReference>
<sequence>MDPMSSKSGAPIRLQNLTKSYGQGDLLAVDDVSLDVQPGEFMTFLGPSGSGKTTTLNMIAGFVEVTSGSIYIDGQDIVGLPPHRRNIGVVFQQYALFPHMTAAENVAFPLERRKVEKTEITRRVAEALDMVRLGALGARYPKELSGGQQQRVAVARSIVFGPRVLLLDEPLGALDKKLREQLQGEIARLHRDLGITIIFVTHDQEEALALSDRIAVFNNGKVEQVGTAAELYDHPRSLFVAEFLGDSTIIDGVLGGDGRVRRPDGTSIPACSKDGIASGSECAIVVRPERIRVLEDENLTSTDNLGVVSATVSDVVYLGSHRKVLLDLDGGGRAVVKETAGSWSQAVPGQDIRVSWAADNSVLVSR</sequence>
<dbReference type="InterPro" id="IPR027417">
    <property type="entry name" value="P-loop_NTPase"/>
</dbReference>
<dbReference type="EC" id="7.6.2.11" evidence="7"/>
<reference evidence="9 10" key="1">
    <citation type="submission" date="2019-07" db="EMBL/GenBank/DDBJ databases">
        <title>Georgenia wutianyii sp. nov. and Georgenia *** sp. nov. isolated from plateau pika (Ochotona curzoniae) in the Qinghai-Tibet plateau of China.</title>
        <authorList>
            <person name="Tian Z."/>
        </authorList>
    </citation>
    <scope>NUCLEOTIDE SEQUENCE [LARGE SCALE GENOMIC DNA]</scope>
    <source>
        <strain evidence="9 10">Z446</strain>
    </source>
</reference>
<dbReference type="EMBL" id="VJXR01000001">
    <property type="protein sequence ID" value="TRW47577.1"/>
    <property type="molecule type" value="Genomic_DNA"/>
</dbReference>
<dbReference type="SUPFAM" id="SSF50331">
    <property type="entry name" value="MOP-like"/>
    <property type="match status" value="1"/>
</dbReference>
<name>A0A552WXS0_9MICO</name>
<dbReference type="GO" id="GO:0005524">
    <property type="term" value="F:ATP binding"/>
    <property type="evidence" value="ECO:0007669"/>
    <property type="project" value="UniProtKB-KW"/>
</dbReference>
<dbReference type="PANTHER" id="PTHR42781">
    <property type="entry name" value="SPERMIDINE/PUTRESCINE IMPORT ATP-BINDING PROTEIN POTA"/>
    <property type="match status" value="1"/>
</dbReference>
<accession>A0A552WXS0</accession>
<dbReference type="InterPro" id="IPR003593">
    <property type="entry name" value="AAA+_ATPase"/>
</dbReference>
<comment type="subunit">
    <text evidence="7">The complex is composed of two ATP-binding proteins (PotA), two transmembrane proteins (PotB and PotC) and a solute-binding protein (PotD).</text>
</comment>
<evidence type="ECO:0000256" key="6">
    <source>
        <dbReference type="ARBA" id="ARBA00023136"/>
    </source>
</evidence>
<dbReference type="InterPro" id="IPR003439">
    <property type="entry name" value="ABC_transporter-like_ATP-bd"/>
</dbReference>
<dbReference type="Pfam" id="PF08402">
    <property type="entry name" value="TOBE_2"/>
    <property type="match status" value="1"/>
</dbReference>
<dbReference type="Pfam" id="PF00005">
    <property type="entry name" value="ABC_tran"/>
    <property type="match status" value="1"/>
</dbReference>
<dbReference type="Gene3D" id="2.40.50.100">
    <property type="match status" value="1"/>
</dbReference>
<evidence type="ECO:0000256" key="7">
    <source>
        <dbReference type="RuleBase" id="RU364083"/>
    </source>
</evidence>
<gene>
    <name evidence="7" type="primary">potA</name>
    <name evidence="9" type="ORF">FJ693_00250</name>
</gene>
<keyword evidence="4 7" id="KW-0067">ATP-binding</keyword>
<dbReference type="InterPro" id="IPR050093">
    <property type="entry name" value="ABC_SmlMolc_Importer"/>
</dbReference>
<comment type="similarity">
    <text evidence="7">Belongs to the ABC transporter superfamily. Spermidine/putrescine importer (TC 3.A.1.11.1) family.</text>
</comment>
<dbReference type="InterPro" id="IPR017871">
    <property type="entry name" value="ABC_transporter-like_CS"/>
</dbReference>
<dbReference type="SMART" id="SM00382">
    <property type="entry name" value="AAA"/>
    <property type="match status" value="1"/>
</dbReference>
<protein>
    <recommendedName>
        <fullName evidence="7">Spermidine/putrescine import ATP-binding protein PotA</fullName>
        <ecNumber evidence="7">7.6.2.11</ecNumber>
    </recommendedName>
</protein>
<comment type="caution">
    <text evidence="9">The sequence shown here is derived from an EMBL/GenBank/DDBJ whole genome shotgun (WGS) entry which is preliminary data.</text>
</comment>
<keyword evidence="10" id="KW-1185">Reference proteome</keyword>
<dbReference type="Proteomes" id="UP000318693">
    <property type="component" value="Unassembled WGS sequence"/>
</dbReference>
<evidence type="ECO:0000256" key="5">
    <source>
        <dbReference type="ARBA" id="ARBA00022967"/>
    </source>
</evidence>
<keyword evidence="3 7" id="KW-0547">Nucleotide-binding</keyword>
<dbReference type="PROSITE" id="PS50893">
    <property type="entry name" value="ABC_TRANSPORTER_2"/>
    <property type="match status" value="1"/>
</dbReference>
<keyword evidence="6 7" id="KW-0472">Membrane</keyword>
<dbReference type="GO" id="GO:0015417">
    <property type="term" value="F:ABC-type polyamine transporter activity"/>
    <property type="evidence" value="ECO:0007669"/>
    <property type="project" value="UniProtKB-EC"/>
</dbReference>
<dbReference type="FunFam" id="3.40.50.300:FF:000425">
    <property type="entry name" value="Probable ABC transporter, ATP-binding subunit"/>
    <property type="match status" value="1"/>
</dbReference>
<dbReference type="SUPFAM" id="SSF52540">
    <property type="entry name" value="P-loop containing nucleoside triphosphate hydrolases"/>
    <property type="match status" value="1"/>
</dbReference>
<dbReference type="AlphaFoldDB" id="A0A552WXS0"/>
<keyword evidence="1 7" id="KW-0813">Transport</keyword>
<dbReference type="GO" id="GO:0016887">
    <property type="term" value="F:ATP hydrolysis activity"/>
    <property type="evidence" value="ECO:0007669"/>
    <property type="project" value="InterPro"/>
</dbReference>
<dbReference type="GO" id="GO:0015697">
    <property type="term" value="P:quaternary ammonium group transport"/>
    <property type="evidence" value="ECO:0007669"/>
    <property type="project" value="UniProtKB-ARBA"/>
</dbReference>
<dbReference type="Gene3D" id="3.40.50.300">
    <property type="entry name" value="P-loop containing nucleotide triphosphate hydrolases"/>
    <property type="match status" value="1"/>
</dbReference>
<dbReference type="NCBIfam" id="TIGR01187">
    <property type="entry name" value="potA"/>
    <property type="match status" value="1"/>
</dbReference>